<dbReference type="GeneTree" id="ENSGT00940000155742"/>
<accession>A0A8C8K967</accession>
<feature type="compositionally biased region" description="Low complexity" evidence="14">
    <location>
        <begin position="63"/>
        <end position="73"/>
    </location>
</feature>
<dbReference type="PANTHER" id="PTHR11827">
    <property type="entry name" value="SOLUTE CARRIER FAMILY 12, CATION COTRANSPORTERS"/>
    <property type="match status" value="1"/>
</dbReference>
<dbReference type="Gene3D" id="1.20.1740.10">
    <property type="entry name" value="Amino acid/polyamine transporter I"/>
    <property type="match status" value="1"/>
</dbReference>
<evidence type="ECO:0000256" key="13">
    <source>
        <dbReference type="ARBA" id="ARBA00023214"/>
    </source>
</evidence>
<feature type="transmembrane region" description="Helical" evidence="15">
    <location>
        <begin position="242"/>
        <end position="267"/>
    </location>
</feature>
<dbReference type="Pfam" id="PF08403">
    <property type="entry name" value="AA_permease_N"/>
    <property type="match status" value="1"/>
</dbReference>
<dbReference type="PRINTS" id="PR01208">
    <property type="entry name" value="NAKCLTRSPRT1"/>
</dbReference>
<feature type="domain" description="Amino acid permease/ SLC12A" evidence="16">
    <location>
        <begin position="215"/>
        <end position="695"/>
    </location>
</feature>
<keyword evidence="8" id="KW-0915">Sodium</keyword>
<proteinExistence type="inferred from homology"/>
<feature type="transmembrane region" description="Helical" evidence="15">
    <location>
        <begin position="385"/>
        <end position="403"/>
    </location>
</feature>
<gene>
    <name evidence="19" type="primary">SLC12A2</name>
</gene>
<dbReference type="GO" id="GO:0016324">
    <property type="term" value="C:apical plasma membrane"/>
    <property type="evidence" value="ECO:0007669"/>
    <property type="project" value="TreeGrafter"/>
</dbReference>
<evidence type="ECO:0000256" key="12">
    <source>
        <dbReference type="ARBA" id="ARBA00023201"/>
    </source>
</evidence>
<evidence type="ECO:0000256" key="6">
    <source>
        <dbReference type="ARBA" id="ARBA00022847"/>
    </source>
</evidence>
<dbReference type="GO" id="GO:0055064">
    <property type="term" value="P:chloride ion homeostasis"/>
    <property type="evidence" value="ECO:0007669"/>
    <property type="project" value="TreeGrafter"/>
</dbReference>
<keyword evidence="9" id="KW-0406">Ion transport</keyword>
<evidence type="ECO:0000256" key="5">
    <source>
        <dbReference type="ARBA" id="ARBA00022692"/>
    </source>
</evidence>
<keyword evidence="13" id="KW-0868">Chloride</keyword>
<feature type="transmembrane region" description="Helical" evidence="15">
    <location>
        <begin position="614"/>
        <end position="637"/>
    </location>
</feature>
<dbReference type="Proteomes" id="UP000694402">
    <property type="component" value="Unassembled WGS sequence"/>
</dbReference>
<evidence type="ECO:0000256" key="14">
    <source>
        <dbReference type="SAM" id="MobiDB-lite"/>
    </source>
</evidence>
<dbReference type="GO" id="GO:0055075">
    <property type="term" value="P:potassium ion homeostasis"/>
    <property type="evidence" value="ECO:0007669"/>
    <property type="project" value="TreeGrafter"/>
</dbReference>
<dbReference type="InterPro" id="IPR004842">
    <property type="entry name" value="SLC12A_fam"/>
</dbReference>
<dbReference type="Pfam" id="PF00324">
    <property type="entry name" value="AA_permease"/>
    <property type="match status" value="1"/>
</dbReference>
<comment type="similarity">
    <text evidence="2">Belongs to the SLC12A transporter family.</text>
</comment>
<dbReference type="NCBIfam" id="TIGR00930">
    <property type="entry name" value="2a30"/>
    <property type="match status" value="1"/>
</dbReference>
<feature type="region of interest" description="Disordered" evidence="14">
    <location>
        <begin position="859"/>
        <end position="902"/>
    </location>
</feature>
<keyword evidence="4" id="KW-1003">Cell membrane</keyword>
<organism evidence="19 20">
    <name type="scientific">Oncorhynchus tshawytscha</name>
    <name type="common">Chinook salmon</name>
    <name type="synonym">Salmo tshawytscha</name>
    <dbReference type="NCBI Taxonomy" id="74940"/>
    <lineage>
        <taxon>Eukaryota</taxon>
        <taxon>Metazoa</taxon>
        <taxon>Chordata</taxon>
        <taxon>Craniata</taxon>
        <taxon>Vertebrata</taxon>
        <taxon>Euteleostomi</taxon>
        <taxon>Actinopterygii</taxon>
        <taxon>Neopterygii</taxon>
        <taxon>Teleostei</taxon>
        <taxon>Protacanthopterygii</taxon>
        <taxon>Salmoniformes</taxon>
        <taxon>Salmonidae</taxon>
        <taxon>Salmoninae</taxon>
        <taxon>Oncorhynchus</taxon>
    </lineage>
</organism>
<feature type="transmembrane region" description="Helical" evidence="15">
    <location>
        <begin position="415"/>
        <end position="434"/>
    </location>
</feature>
<dbReference type="Pfam" id="PF03522">
    <property type="entry name" value="SLC12"/>
    <property type="match status" value="1"/>
</dbReference>
<evidence type="ECO:0000256" key="10">
    <source>
        <dbReference type="ARBA" id="ARBA00023136"/>
    </source>
</evidence>
<keyword evidence="7 15" id="KW-1133">Transmembrane helix</keyword>
<evidence type="ECO:0000256" key="1">
    <source>
        <dbReference type="ARBA" id="ARBA00004651"/>
    </source>
</evidence>
<feature type="transmembrane region" description="Helical" evidence="15">
    <location>
        <begin position="309"/>
        <end position="328"/>
    </location>
</feature>
<comment type="subcellular location">
    <subcellularLocation>
        <location evidence="1">Cell membrane</location>
        <topology evidence="1">Multi-pass membrane protein</topology>
    </subcellularLocation>
</comment>
<evidence type="ECO:0000256" key="3">
    <source>
        <dbReference type="ARBA" id="ARBA00022448"/>
    </source>
</evidence>
<evidence type="ECO:0000259" key="18">
    <source>
        <dbReference type="Pfam" id="PF08403"/>
    </source>
</evidence>
<dbReference type="AlphaFoldDB" id="A0A8C8K967"/>
<evidence type="ECO:0000256" key="11">
    <source>
        <dbReference type="ARBA" id="ARBA00023180"/>
    </source>
</evidence>
<keyword evidence="10 15" id="KW-0472">Membrane</keyword>
<evidence type="ECO:0000313" key="19">
    <source>
        <dbReference type="Ensembl" id="ENSOTSP00005103154.2"/>
    </source>
</evidence>
<feature type="transmembrane region" description="Helical" evidence="15">
    <location>
        <begin position="558"/>
        <end position="578"/>
    </location>
</feature>
<reference evidence="19" key="1">
    <citation type="submission" date="2025-08" db="UniProtKB">
        <authorList>
            <consortium name="Ensembl"/>
        </authorList>
    </citation>
    <scope>IDENTIFICATION</scope>
</reference>
<keyword evidence="5 15" id="KW-0812">Transmembrane</keyword>
<keyword evidence="11" id="KW-0325">Glycoprotein</keyword>
<dbReference type="GO" id="GO:0008519">
    <property type="term" value="F:ammonium channel activity"/>
    <property type="evidence" value="ECO:0007669"/>
    <property type="project" value="TreeGrafter"/>
</dbReference>
<feature type="domain" description="SLC12A transporter C-terminal" evidence="17">
    <location>
        <begin position="704"/>
        <end position="1118"/>
    </location>
</feature>
<feature type="region of interest" description="Disordered" evidence="14">
    <location>
        <begin position="1"/>
        <end position="78"/>
    </location>
</feature>
<keyword evidence="12" id="KW-0739">Sodium transport</keyword>
<evidence type="ECO:0000256" key="7">
    <source>
        <dbReference type="ARBA" id="ARBA00022989"/>
    </source>
</evidence>
<protein>
    <recommendedName>
        <fullName evidence="21">Solute carrier family 12 member 2</fullName>
    </recommendedName>
</protein>
<dbReference type="GO" id="GO:0008511">
    <property type="term" value="F:sodium:potassium:chloride symporter activity"/>
    <property type="evidence" value="ECO:0007669"/>
    <property type="project" value="TreeGrafter"/>
</dbReference>
<reference evidence="19" key="2">
    <citation type="submission" date="2025-09" db="UniProtKB">
        <authorList>
            <consortium name="Ensembl"/>
        </authorList>
    </citation>
    <scope>IDENTIFICATION</scope>
</reference>
<evidence type="ECO:0000256" key="15">
    <source>
        <dbReference type="SAM" id="Phobius"/>
    </source>
</evidence>
<evidence type="ECO:0000259" key="17">
    <source>
        <dbReference type="Pfam" id="PF03522"/>
    </source>
</evidence>
<name>A0A8C8K967_ONCTS</name>
<dbReference type="InterPro" id="IPR004841">
    <property type="entry name" value="AA-permease/SLC12A_dom"/>
</dbReference>
<feature type="transmembrane region" description="Helical" evidence="15">
    <location>
        <begin position="334"/>
        <end position="355"/>
    </location>
</feature>
<evidence type="ECO:0008006" key="21">
    <source>
        <dbReference type="Google" id="ProtNLM"/>
    </source>
</evidence>
<evidence type="ECO:0000259" key="16">
    <source>
        <dbReference type="Pfam" id="PF00324"/>
    </source>
</evidence>
<dbReference type="GO" id="GO:0055078">
    <property type="term" value="P:sodium ion homeostasis"/>
    <property type="evidence" value="ECO:0007669"/>
    <property type="project" value="TreeGrafter"/>
</dbReference>
<dbReference type="InterPro" id="IPR002444">
    <property type="entry name" value="NKCC1"/>
</dbReference>
<evidence type="ECO:0000256" key="9">
    <source>
        <dbReference type="ARBA" id="ARBA00023065"/>
    </source>
</evidence>
<dbReference type="InterPro" id="IPR018491">
    <property type="entry name" value="SLC12_C"/>
</dbReference>
<feature type="transmembrane region" description="Helical" evidence="15">
    <location>
        <begin position="216"/>
        <end position="236"/>
    </location>
</feature>
<evidence type="ECO:0000256" key="4">
    <source>
        <dbReference type="ARBA" id="ARBA00022475"/>
    </source>
</evidence>
<evidence type="ECO:0000256" key="8">
    <source>
        <dbReference type="ARBA" id="ARBA00023053"/>
    </source>
</evidence>
<evidence type="ECO:0000313" key="20">
    <source>
        <dbReference type="Proteomes" id="UP000694402"/>
    </source>
</evidence>
<dbReference type="GO" id="GO:1990573">
    <property type="term" value="P:potassium ion import across plasma membrane"/>
    <property type="evidence" value="ECO:0007669"/>
    <property type="project" value="TreeGrafter"/>
</dbReference>
<sequence>KEPGFRSSVGENPAPENEGLAVDTGLKPAGPTPSSSRFQVDLVAEAAGAADKTLASGDKDAPAPEGSEPAAGGEEAKGRFRVVNFVDPSGASPPEAVPAEGFQNGDTVMSEGSLHSSTGGQHHYHYDTHTNTYYLRTFGHNTIDAVPNIDFYRQTAAPLGDKLIRPTLSELHDELDKEPFEDGFANGDELTPAEEAAAKEASEPKGAVKFGWIKGVLVRCMLNIWGVMLFIRMSWIVGQAGIVLSCVIVLMATVVTTITGLSTSAIATNGFVRGGMNTCIFKVLKLIFSCNFSQSVDCIMTDEINDIRIVGTITVILLLGISVAGMEWEAKAQIFLLVVLITAIFNYFIGSFIPLQSKESQGFFGYDSGIMMENMGPDFRGTESFFSVFAIFFPAATGILAGANISGDLSDPQLAIPRGTLLAILITGIVYLGVAISTGSCIVRDATGNDNDTRSTQIMANCTDAACKFGYDFSSCKSDDGLYNCRYGLQNDFQVMSIVSGFGPIITAGIFSATLSSALASLVSAPKVFQALCKDNIYPGLEMFAKGYGKNNEPLRGYILTFCIALAFILIAQLNIIAPIISNFFLASYALINFSVFHASLANSPGWRPSFKYYNMWVSLAGAVLCCVVMFVINWWAALMTNVIVMGLYIYVSYKKPDVNWGSSTQALTYHQALTHSLHLSSVEDHIKNFRPQCLVMTGYPNSRPALLHLVHAFTKNVGLMICGHVRTGSRRPNFKELSNDQTRYQRWLMKNETKAFYTPVFAEDIREGTQYLLQAAGLGRLRPNTLVIGFKNDWKDGDMMNVETYIQMIHDAFDYQYGAVVLRLKEGLDVSHISEQDDLLSSQEKTSGMKDVVVSIDMKDSDGDSSKPSSKATSVQNSPAIQKGDDDERKAARKPLLRKEKSPQTLNVADQRLLDASQLFKRKQGKGTVDVWWLFDDGGLTLLIPYLLTNKKKWNDCKIRVFIGGKINRIDHDRRAMATLLSKFRIDFSDINVLGDINTKPKKENVTAFEEMIEPYRLKEDDMEQDTAEALKASEPWRITDNELELYRAKTNRQIRLNELLKEHSSTANLIVMSMPLARKGAVSSALYMSWLETLSKDLPPLLLVRGNHQSVLTFYS</sequence>
<feature type="transmembrane region" description="Helical" evidence="15">
    <location>
        <begin position="584"/>
        <end position="602"/>
    </location>
</feature>
<dbReference type="PANTHER" id="PTHR11827:SF58">
    <property type="entry name" value="SOLUTE CARRIER FAMILY 12 MEMBER 2"/>
    <property type="match status" value="1"/>
</dbReference>
<dbReference type="InterPro" id="IPR013612">
    <property type="entry name" value="AA_permease_N"/>
</dbReference>
<dbReference type="GO" id="GO:0006884">
    <property type="term" value="P:cell volume homeostasis"/>
    <property type="evidence" value="ECO:0007669"/>
    <property type="project" value="TreeGrafter"/>
</dbReference>
<keyword evidence="20" id="KW-1185">Reference proteome</keyword>
<feature type="domain" description="Amino acid permease N-terminal" evidence="18">
    <location>
        <begin position="127"/>
        <end position="180"/>
    </location>
</feature>
<keyword evidence="6" id="KW-0769">Symport</keyword>
<keyword evidence="3" id="KW-0813">Transport</keyword>
<dbReference type="Ensembl" id="ENSOTST00005111542.2">
    <property type="protein sequence ID" value="ENSOTSP00005103154.2"/>
    <property type="gene ID" value="ENSOTSG00005046491.2"/>
</dbReference>
<evidence type="ECO:0000256" key="2">
    <source>
        <dbReference type="ARBA" id="ARBA00010593"/>
    </source>
</evidence>